<name>A0A923PK98_9BACT</name>
<feature type="transmembrane region" description="Helical" evidence="5">
    <location>
        <begin position="238"/>
        <end position="258"/>
    </location>
</feature>
<evidence type="ECO:0000259" key="6">
    <source>
        <dbReference type="Pfam" id="PF04932"/>
    </source>
</evidence>
<keyword evidence="2 5" id="KW-0812">Transmembrane</keyword>
<keyword evidence="4 5" id="KW-0472">Membrane</keyword>
<dbReference type="InterPro" id="IPR007016">
    <property type="entry name" value="O-antigen_ligase-rel_domated"/>
</dbReference>
<dbReference type="InterPro" id="IPR051533">
    <property type="entry name" value="WaaL-like"/>
</dbReference>
<evidence type="ECO:0000256" key="3">
    <source>
        <dbReference type="ARBA" id="ARBA00022989"/>
    </source>
</evidence>
<dbReference type="Proteomes" id="UP000650081">
    <property type="component" value="Unassembled WGS sequence"/>
</dbReference>
<dbReference type="Pfam" id="PF04932">
    <property type="entry name" value="Wzy_C"/>
    <property type="match status" value="1"/>
</dbReference>
<feature type="domain" description="O-antigen ligase-related" evidence="6">
    <location>
        <begin position="211"/>
        <end position="352"/>
    </location>
</feature>
<dbReference type="AlphaFoldDB" id="A0A923PK98"/>
<comment type="caution">
    <text evidence="7">The sequence shown here is derived from an EMBL/GenBank/DDBJ whole genome shotgun (WGS) entry which is preliminary data.</text>
</comment>
<dbReference type="EMBL" id="JACSIT010000139">
    <property type="protein sequence ID" value="MBC6995610.1"/>
    <property type="molecule type" value="Genomic_DNA"/>
</dbReference>
<evidence type="ECO:0000313" key="8">
    <source>
        <dbReference type="Proteomes" id="UP000650081"/>
    </source>
</evidence>
<evidence type="ECO:0000256" key="4">
    <source>
        <dbReference type="ARBA" id="ARBA00023136"/>
    </source>
</evidence>
<keyword evidence="3 5" id="KW-1133">Transmembrane helix</keyword>
<comment type="subcellular location">
    <subcellularLocation>
        <location evidence="1">Membrane</location>
        <topology evidence="1">Multi-pass membrane protein</topology>
    </subcellularLocation>
</comment>
<evidence type="ECO:0000256" key="2">
    <source>
        <dbReference type="ARBA" id="ARBA00022692"/>
    </source>
</evidence>
<evidence type="ECO:0000256" key="1">
    <source>
        <dbReference type="ARBA" id="ARBA00004141"/>
    </source>
</evidence>
<protein>
    <submittedName>
        <fullName evidence="7">O-antigen ligase family protein</fullName>
    </submittedName>
</protein>
<feature type="transmembrane region" description="Helical" evidence="5">
    <location>
        <begin position="66"/>
        <end position="86"/>
    </location>
</feature>
<feature type="transmembrane region" description="Helical" evidence="5">
    <location>
        <begin position="12"/>
        <end position="30"/>
    </location>
</feature>
<sequence length="420" mass="46191">MPLFSRDHTELARLYLSLLMLAGVAFGLVFSPPFLSVGLIGLVVLGLLDPLAGLNPQWRKRLPATLRSPFFWGMSLLYLVLLLGFWQTEDWPYYTERLRIKIPLLALPLVWPGLPDFTAQQRGWIFGGFVLFLAAVLAAVLINYALHFDEINGMIERGQAMPVPRNHVRFSLLVALATLFSVAAYRLRAGGSRWLWLGLGLFLFAGQHFLAVRSGLAGAYGGLAVLAMALAWERGTWWPALAALLGLLLLPALAYLTIPSLRTKLNYARYELLHRDPTADTGAYSDQGRLTSLRLGLQVWQDHPWLGVGPGNLRQEMDRRYASALPGAEAKRPHNQFISALAGSGLLGGLLTLGSFLLLAAVGIRRKAPVFLAVWTLFFLSCQVENTLETSAGVSMFCVFLLLALPAAHPVVAPKVLSRL</sequence>
<dbReference type="PANTHER" id="PTHR37422:SF13">
    <property type="entry name" value="LIPOPOLYSACCHARIDE BIOSYNTHESIS PROTEIN PA4999-RELATED"/>
    <property type="match status" value="1"/>
</dbReference>
<evidence type="ECO:0000256" key="5">
    <source>
        <dbReference type="SAM" id="Phobius"/>
    </source>
</evidence>
<feature type="transmembrane region" description="Helical" evidence="5">
    <location>
        <begin position="337"/>
        <end position="362"/>
    </location>
</feature>
<dbReference type="PANTHER" id="PTHR37422">
    <property type="entry name" value="TEICHURONIC ACID BIOSYNTHESIS PROTEIN TUAE"/>
    <property type="match status" value="1"/>
</dbReference>
<gene>
    <name evidence="7" type="ORF">H9S92_15690</name>
</gene>
<keyword evidence="7" id="KW-0436">Ligase</keyword>
<evidence type="ECO:0000313" key="7">
    <source>
        <dbReference type="EMBL" id="MBC6995610.1"/>
    </source>
</evidence>
<keyword evidence="8" id="KW-1185">Reference proteome</keyword>
<dbReference type="GO" id="GO:0016874">
    <property type="term" value="F:ligase activity"/>
    <property type="evidence" value="ECO:0007669"/>
    <property type="project" value="UniProtKB-KW"/>
</dbReference>
<organism evidence="7 8">
    <name type="scientific">Neolewinella lacunae</name>
    <dbReference type="NCBI Taxonomy" id="1517758"/>
    <lineage>
        <taxon>Bacteria</taxon>
        <taxon>Pseudomonadati</taxon>
        <taxon>Bacteroidota</taxon>
        <taxon>Saprospiria</taxon>
        <taxon>Saprospirales</taxon>
        <taxon>Lewinellaceae</taxon>
        <taxon>Neolewinella</taxon>
    </lineage>
</organism>
<feature type="transmembrane region" description="Helical" evidence="5">
    <location>
        <begin position="215"/>
        <end position="232"/>
    </location>
</feature>
<reference evidence="7" key="1">
    <citation type="submission" date="2020-08" db="EMBL/GenBank/DDBJ databases">
        <title>Lewinella bacteria from marine environments.</title>
        <authorList>
            <person name="Zhong Y."/>
        </authorList>
    </citation>
    <scope>NUCLEOTIDE SEQUENCE</scope>
    <source>
        <strain evidence="7">KCTC 42187</strain>
    </source>
</reference>
<dbReference type="RefSeq" id="WP_187467638.1">
    <property type="nucleotide sequence ID" value="NZ_JACSIT010000139.1"/>
</dbReference>
<proteinExistence type="predicted"/>
<feature type="transmembrane region" description="Helical" evidence="5">
    <location>
        <begin position="36"/>
        <end position="54"/>
    </location>
</feature>
<dbReference type="GO" id="GO:0016020">
    <property type="term" value="C:membrane"/>
    <property type="evidence" value="ECO:0007669"/>
    <property type="project" value="UniProtKB-SubCell"/>
</dbReference>
<feature type="transmembrane region" description="Helical" evidence="5">
    <location>
        <begin position="124"/>
        <end position="146"/>
    </location>
</feature>
<feature type="transmembrane region" description="Helical" evidence="5">
    <location>
        <begin position="391"/>
        <end position="412"/>
    </location>
</feature>
<feature type="transmembrane region" description="Helical" evidence="5">
    <location>
        <begin position="167"/>
        <end position="187"/>
    </location>
</feature>
<accession>A0A923PK98</accession>